<sequence length="94" mass="10454">MPLLATFLAVTLVSLYTAGFATIVIFDHNDKKTSKVDEETEELLEKREDENEGFLEKREEDVSPELIPTYSGSAIFRNAVGPPGLSEVPKKPDK</sequence>
<dbReference type="GeneID" id="85398231"/>
<dbReference type="AlphaFoldDB" id="A0AAD8XE14"/>
<comment type="caution">
    <text evidence="2">The sequence shown here is derived from an EMBL/GenBank/DDBJ whole genome shotgun (WGS) entry which is preliminary data.</text>
</comment>
<protein>
    <submittedName>
        <fullName evidence="2">Uncharacterized protein</fullName>
    </submittedName>
</protein>
<reference evidence="2" key="1">
    <citation type="submission" date="2021-12" db="EMBL/GenBank/DDBJ databases">
        <title>Comparative genomics, transcriptomics and evolutionary studies reveal genomic signatures of adaptation to plant cell wall in hemibiotrophic fungi.</title>
        <authorList>
            <consortium name="DOE Joint Genome Institute"/>
            <person name="Baroncelli R."/>
            <person name="Diaz J.F."/>
            <person name="Benocci T."/>
            <person name="Peng M."/>
            <person name="Battaglia E."/>
            <person name="Haridas S."/>
            <person name="Andreopoulos W."/>
            <person name="Labutti K."/>
            <person name="Pangilinan J."/>
            <person name="Floch G.L."/>
            <person name="Makela M.R."/>
            <person name="Henrissat B."/>
            <person name="Grigoriev I.V."/>
            <person name="Crouch J.A."/>
            <person name="De Vries R.P."/>
            <person name="Sukno S.A."/>
            <person name="Thon M.R."/>
        </authorList>
    </citation>
    <scope>NUCLEOTIDE SEQUENCE</scope>
    <source>
        <strain evidence="2">CBS 112980</strain>
    </source>
</reference>
<name>A0AAD8XE14_GLOAC</name>
<dbReference type="RefSeq" id="XP_060363802.1">
    <property type="nucleotide sequence ID" value="XM_060514333.1"/>
</dbReference>
<feature type="compositionally biased region" description="Basic and acidic residues" evidence="1">
    <location>
        <begin position="37"/>
        <end position="61"/>
    </location>
</feature>
<accession>A0AAD8XE14</accession>
<keyword evidence="3" id="KW-1185">Reference proteome</keyword>
<organism evidence="2 3">
    <name type="scientific">Glomerella acutata</name>
    <name type="common">Colletotrichum acutatum</name>
    <dbReference type="NCBI Taxonomy" id="27357"/>
    <lineage>
        <taxon>Eukaryota</taxon>
        <taxon>Fungi</taxon>
        <taxon>Dikarya</taxon>
        <taxon>Ascomycota</taxon>
        <taxon>Pezizomycotina</taxon>
        <taxon>Sordariomycetes</taxon>
        <taxon>Hypocreomycetidae</taxon>
        <taxon>Glomerellales</taxon>
        <taxon>Glomerellaceae</taxon>
        <taxon>Colletotrichum</taxon>
        <taxon>Colletotrichum acutatum species complex</taxon>
    </lineage>
</organism>
<feature type="region of interest" description="Disordered" evidence="1">
    <location>
        <begin position="37"/>
        <end position="63"/>
    </location>
</feature>
<evidence type="ECO:0000313" key="3">
    <source>
        <dbReference type="Proteomes" id="UP001244207"/>
    </source>
</evidence>
<proteinExistence type="predicted"/>
<gene>
    <name evidence="2" type="ORF">BDZ83DRAFT_753249</name>
</gene>
<dbReference type="Proteomes" id="UP001244207">
    <property type="component" value="Unassembled WGS sequence"/>
</dbReference>
<evidence type="ECO:0000313" key="2">
    <source>
        <dbReference type="EMBL" id="KAK1723747.1"/>
    </source>
</evidence>
<dbReference type="EMBL" id="JAHMHS010000061">
    <property type="protein sequence ID" value="KAK1723747.1"/>
    <property type="molecule type" value="Genomic_DNA"/>
</dbReference>
<evidence type="ECO:0000256" key="1">
    <source>
        <dbReference type="SAM" id="MobiDB-lite"/>
    </source>
</evidence>